<comment type="subcellular location">
    <subcellularLocation>
        <location evidence="3">Endoplasmic reticulum membrane</location>
    </subcellularLocation>
</comment>
<dbReference type="Pfam" id="PF07819">
    <property type="entry name" value="PGAP1"/>
    <property type="match status" value="1"/>
</dbReference>
<organism evidence="5 6">
    <name type="scientific">Candolleomyces aberdarensis</name>
    <dbReference type="NCBI Taxonomy" id="2316362"/>
    <lineage>
        <taxon>Eukaryota</taxon>
        <taxon>Fungi</taxon>
        <taxon>Dikarya</taxon>
        <taxon>Basidiomycota</taxon>
        <taxon>Agaricomycotina</taxon>
        <taxon>Agaricomycetes</taxon>
        <taxon>Agaricomycetidae</taxon>
        <taxon>Agaricales</taxon>
        <taxon>Agaricineae</taxon>
        <taxon>Psathyrellaceae</taxon>
        <taxon>Candolleomyces</taxon>
    </lineage>
</organism>
<keyword evidence="3" id="KW-0813">Transport</keyword>
<keyword evidence="2 3" id="KW-0378">Hydrolase</keyword>
<evidence type="ECO:0000256" key="1">
    <source>
        <dbReference type="ARBA" id="ARBA00008645"/>
    </source>
</evidence>
<comment type="caution">
    <text evidence="5">The sequence shown here is derived from an EMBL/GenBank/DDBJ whole genome shotgun (WGS) entry which is preliminary data.</text>
</comment>
<keyword evidence="3" id="KW-0472">Membrane</keyword>
<dbReference type="GO" id="GO:0052689">
    <property type="term" value="F:carboxylic ester hydrolase activity"/>
    <property type="evidence" value="ECO:0007669"/>
    <property type="project" value="TreeGrafter"/>
</dbReference>
<dbReference type="OrthoDB" id="8119704at2759"/>
<comment type="similarity">
    <text evidence="1">Belongs to the AB hydrolase superfamily.</text>
</comment>
<dbReference type="PANTHER" id="PTHR46118">
    <property type="entry name" value="PROTEIN ABHD11"/>
    <property type="match status" value="1"/>
</dbReference>
<dbReference type="InterPro" id="IPR029058">
    <property type="entry name" value="AB_hydrolase_fold"/>
</dbReference>
<dbReference type="GO" id="GO:0005789">
    <property type="term" value="C:endoplasmic reticulum membrane"/>
    <property type="evidence" value="ECO:0007669"/>
    <property type="project" value="UniProtKB-SubCell"/>
</dbReference>
<dbReference type="GO" id="GO:0015031">
    <property type="term" value="P:protein transport"/>
    <property type="evidence" value="ECO:0007669"/>
    <property type="project" value="UniProtKB-KW"/>
</dbReference>
<gene>
    <name evidence="5" type="ORF">EST38_g352</name>
</gene>
<dbReference type="InterPro" id="IPR012908">
    <property type="entry name" value="PGAP1-ab_dom-like"/>
</dbReference>
<evidence type="ECO:0000256" key="3">
    <source>
        <dbReference type="RuleBase" id="RU365011"/>
    </source>
</evidence>
<dbReference type="GO" id="GO:0005739">
    <property type="term" value="C:mitochondrion"/>
    <property type="evidence" value="ECO:0007669"/>
    <property type="project" value="TreeGrafter"/>
</dbReference>
<dbReference type="EMBL" id="SDEE01000004">
    <property type="protein sequence ID" value="RXW25561.1"/>
    <property type="molecule type" value="Genomic_DNA"/>
</dbReference>
<proteinExistence type="inferred from homology"/>
<keyword evidence="3" id="KW-0256">Endoplasmic reticulum</keyword>
<name>A0A4Q2DZV0_9AGAR</name>
<dbReference type="Gene3D" id="3.40.50.1820">
    <property type="entry name" value="alpha/beta hydrolase"/>
    <property type="match status" value="1"/>
</dbReference>
<dbReference type="Proteomes" id="UP000290288">
    <property type="component" value="Unassembled WGS sequence"/>
</dbReference>
<accession>A0A4Q2DZV0</accession>
<protein>
    <recommendedName>
        <fullName evidence="3">GPI inositol-deacylase</fullName>
        <ecNumber evidence="3">3.1.-.-</ecNumber>
    </recommendedName>
</protein>
<comment type="similarity">
    <text evidence="3">Belongs to the GPI inositol-deacylase family.</text>
</comment>
<comment type="function">
    <text evidence="3">Involved in inositol deacylation of GPI-anchored proteins which plays important roles in the quality control and ER-associated degradation of GPI-anchored proteins.</text>
</comment>
<sequence>MAEDVWHFVQQHHLSDVSVIGHSMGGKVAMAMALAAGHEKPNDILSKLVVVDISPVKARLSKEFSLYIDTLKEIEDLGLKSRKEATEYLAKVEKDPSVQGFLLTNLLPFHRDDPRAKFTVPLDIFKRSVPNIVDFPFVPGERSWEGKTLFVKGSKSPYIREKNLPSIREFFPNVQLEELDTGHWVHAEK</sequence>
<dbReference type="SUPFAM" id="SSF53474">
    <property type="entry name" value="alpha/beta-Hydrolases"/>
    <property type="match status" value="1"/>
</dbReference>
<dbReference type="AlphaFoldDB" id="A0A4Q2DZV0"/>
<dbReference type="STRING" id="2316362.A0A4Q2DZV0"/>
<dbReference type="EC" id="3.1.-.-" evidence="3"/>
<keyword evidence="6" id="KW-1185">Reference proteome</keyword>
<evidence type="ECO:0000256" key="2">
    <source>
        <dbReference type="ARBA" id="ARBA00022801"/>
    </source>
</evidence>
<evidence type="ECO:0000259" key="4">
    <source>
        <dbReference type="Pfam" id="PF07819"/>
    </source>
</evidence>
<evidence type="ECO:0000313" key="6">
    <source>
        <dbReference type="Proteomes" id="UP000290288"/>
    </source>
</evidence>
<keyword evidence="3" id="KW-0653">Protein transport</keyword>
<reference evidence="5 6" key="1">
    <citation type="submission" date="2019-01" db="EMBL/GenBank/DDBJ databases">
        <title>Draft genome sequence of Psathyrella aberdarensis IHI B618.</title>
        <authorList>
            <person name="Buettner E."/>
            <person name="Kellner H."/>
        </authorList>
    </citation>
    <scope>NUCLEOTIDE SEQUENCE [LARGE SCALE GENOMIC DNA]</scope>
    <source>
        <strain evidence="5 6">IHI B618</strain>
    </source>
</reference>
<dbReference type="PANTHER" id="PTHR46118:SF4">
    <property type="entry name" value="PROTEIN ABHD11"/>
    <property type="match status" value="1"/>
</dbReference>
<evidence type="ECO:0000313" key="5">
    <source>
        <dbReference type="EMBL" id="RXW25561.1"/>
    </source>
</evidence>
<feature type="domain" description="GPI inositol-deacylase PGAP1-like alpha/beta" evidence="4">
    <location>
        <begin position="11"/>
        <end position="58"/>
    </location>
</feature>